<feature type="region of interest" description="Disordered" evidence="1">
    <location>
        <begin position="463"/>
        <end position="488"/>
    </location>
</feature>
<dbReference type="eggNOG" id="COG5511">
    <property type="taxonomic scope" value="Bacteria"/>
</dbReference>
<dbReference type="HOGENOM" id="CLU_570856_0_0_0"/>
<proteinExistence type="predicted"/>
<evidence type="ECO:0000313" key="3">
    <source>
        <dbReference type="Proteomes" id="UP000002432"/>
    </source>
</evidence>
<dbReference type="Proteomes" id="UP000002432">
    <property type="component" value="Chromosome"/>
</dbReference>
<organism evidence="2 3">
    <name type="scientific">Koribacter versatilis (strain Ellin345)</name>
    <dbReference type="NCBI Taxonomy" id="204669"/>
    <lineage>
        <taxon>Bacteria</taxon>
        <taxon>Pseudomonadati</taxon>
        <taxon>Acidobacteriota</taxon>
        <taxon>Terriglobia</taxon>
        <taxon>Terriglobales</taxon>
        <taxon>Candidatus Korobacteraceae</taxon>
        <taxon>Candidatus Korobacter</taxon>
    </lineage>
</organism>
<dbReference type="EnsemblBacteria" id="ABF42408">
    <property type="protein sequence ID" value="ABF42408"/>
    <property type="gene ID" value="Acid345_3407"/>
</dbReference>
<protein>
    <submittedName>
        <fullName evidence="2">Uncharacterized protein</fullName>
    </submittedName>
</protein>
<accession>Q1IL42</accession>
<reference evidence="2 3" key="1">
    <citation type="journal article" date="2009" name="Appl. Environ. Microbiol.">
        <title>Three genomes from the phylum Acidobacteria provide insight into the lifestyles of these microorganisms in soils.</title>
        <authorList>
            <person name="Ward N.L."/>
            <person name="Challacombe J.F."/>
            <person name="Janssen P.H."/>
            <person name="Henrissat B."/>
            <person name="Coutinho P.M."/>
            <person name="Wu M."/>
            <person name="Xie G."/>
            <person name="Haft D.H."/>
            <person name="Sait M."/>
            <person name="Badger J."/>
            <person name="Barabote R.D."/>
            <person name="Bradley B."/>
            <person name="Brettin T.S."/>
            <person name="Brinkac L.M."/>
            <person name="Bruce D."/>
            <person name="Creasy T."/>
            <person name="Daugherty S.C."/>
            <person name="Davidsen T.M."/>
            <person name="DeBoy R.T."/>
            <person name="Detter J.C."/>
            <person name="Dodson R.J."/>
            <person name="Durkin A.S."/>
            <person name="Ganapathy A."/>
            <person name="Gwinn-Giglio M."/>
            <person name="Han C.S."/>
            <person name="Khouri H."/>
            <person name="Kiss H."/>
            <person name="Kothari S.P."/>
            <person name="Madupu R."/>
            <person name="Nelson K.E."/>
            <person name="Nelson W.C."/>
            <person name="Paulsen I."/>
            <person name="Penn K."/>
            <person name="Ren Q."/>
            <person name="Rosovitz M.J."/>
            <person name="Selengut J.D."/>
            <person name="Shrivastava S."/>
            <person name="Sullivan S.A."/>
            <person name="Tapia R."/>
            <person name="Thompson L.S."/>
            <person name="Watkins K.L."/>
            <person name="Yang Q."/>
            <person name="Yu C."/>
            <person name="Zafar N."/>
            <person name="Zhou L."/>
            <person name="Kuske C.R."/>
        </authorList>
    </citation>
    <scope>NUCLEOTIDE SEQUENCE [LARGE SCALE GENOMIC DNA]</scope>
    <source>
        <strain evidence="2 3">Ellin345</strain>
    </source>
</reference>
<keyword evidence="3" id="KW-1185">Reference proteome</keyword>
<feature type="compositionally biased region" description="Polar residues" evidence="1">
    <location>
        <begin position="470"/>
        <end position="480"/>
    </location>
</feature>
<name>Q1IL42_KORVE</name>
<evidence type="ECO:0000256" key="1">
    <source>
        <dbReference type="SAM" id="MobiDB-lite"/>
    </source>
</evidence>
<dbReference type="RefSeq" id="WP_011524207.1">
    <property type="nucleotide sequence ID" value="NC_008009.1"/>
</dbReference>
<gene>
    <name evidence="2" type="ordered locus">Acid345_3407</name>
</gene>
<dbReference type="KEGG" id="aba:Acid345_3407"/>
<evidence type="ECO:0000313" key="2">
    <source>
        <dbReference type="EMBL" id="ABF42408.1"/>
    </source>
</evidence>
<sequence>MKLFPLDLTEARAALVAQAKANTAEEKKAAEALGPQLFQLGDPENVAFQRITSPNTRRDLNPLMHERMQQVCFYLSVTTPMGKRIVEIITSYVVGEGFNVVAKDPAVQEIIDRFWKDPINDFERSLRDYSNDISAFGEICLPVAVNPVDGFVRMGWIDPIEIDAIEYQPMMTAFGETTITVPAFVRLKKKIGELQPQRLQIVHTDEDPNSETFGQLVGDCFFFAVNKSKAASRGLSDLFCLADWLDVLDQMIFDFADRARFLNMWVWDVTLSGADDKRVKEFNRDLTKAPPRQGGVLTHNEAVKIEAKTPDMKGQDFSAGAQMVKTYGLGGIGLPPFMFADPTDVNRSTGEVMEGPTGKKLTDRQNEIKRLIRQVVQFVLHQAVAHGVLSAKADLDFDLQVPDLLIKDLQKAGTTMQAVTGSLAAAKDEGWITEETAARSFHVVLSQIGVQVDSQDEFAAAQKEKRQRDATAQNSLNDQKNLADALNNLGNTDAKKAASGVVQ</sequence>
<dbReference type="STRING" id="204669.Acid345_3407"/>
<dbReference type="OrthoDB" id="142455at2"/>
<dbReference type="EMBL" id="CP000360">
    <property type="protein sequence ID" value="ABF42408.1"/>
    <property type="molecule type" value="Genomic_DNA"/>
</dbReference>
<dbReference type="AlphaFoldDB" id="Q1IL42"/>